<dbReference type="Proteomes" id="UP000614490">
    <property type="component" value="Unassembled WGS sequence"/>
</dbReference>
<dbReference type="EMBL" id="JADZSC010000001">
    <property type="protein sequence ID" value="MBH0228642.1"/>
    <property type="molecule type" value="Genomic_DNA"/>
</dbReference>
<comment type="subcellular location">
    <subcellularLocation>
        <location evidence="1">Cell membrane</location>
        <topology evidence="1">Single-pass membrane protein</topology>
    </subcellularLocation>
</comment>
<accession>A0A931MTC8</accession>
<proteinExistence type="predicted"/>
<keyword evidence="4 7" id="KW-1133">Transmembrane helix</keyword>
<dbReference type="InterPro" id="IPR024449">
    <property type="entry name" value="Anti-sigma_RsgI_N"/>
</dbReference>
<evidence type="ECO:0000313" key="10">
    <source>
        <dbReference type="Proteomes" id="UP000614490"/>
    </source>
</evidence>
<feature type="region of interest" description="Disordered" evidence="6">
    <location>
        <begin position="275"/>
        <end position="356"/>
    </location>
</feature>
<organism evidence="9 10">
    <name type="scientific">Halobacillus yeomjeoni</name>
    <dbReference type="NCBI Taxonomy" id="311194"/>
    <lineage>
        <taxon>Bacteria</taxon>
        <taxon>Bacillati</taxon>
        <taxon>Bacillota</taxon>
        <taxon>Bacilli</taxon>
        <taxon>Bacillales</taxon>
        <taxon>Bacillaceae</taxon>
        <taxon>Halobacillus</taxon>
    </lineage>
</organism>
<protein>
    <submittedName>
        <fullName evidence="9">Anti-sigma factor domain-containing protein</fullName>
    </submittedName>
</protein>
<evidence type="ECO:0000256" key="5">
    <source>
        <dbReference type="ARBA" id="ARBA00023136"/>
    </source>
</evidence>
<dbReference type="PROSITE" id="PS51849">
    <property type="entry name" value="RSGI_N"/>
    <property type="match status" value="1"/>
</dbReference>
<feature type="transmembrane region" description="Helical" evidence="7">
    <location>
        <begin position="63"/>
        <end position="81"/>
    </location>
</feature>
<name>A0A931MTC8_9BACI</name>
<feature type="compositionally biased region" description="Basic and acidic residues" evidence="6">
    <location>
        <begin position="292"/>
        <end position="307"/>
    </location>
</feature>
<keyword evidence="5 7" id="KW-0472">Membrane</keyword>
<gene>
    <name evidence="9" type="ORF">H0267_00335</name>
</gene>
<keyword evidence="3 7" id="KW-0812">Transmembrane</keyword>
<dbReference type="Pfam" id="PF23750">
    <property type="entry name" value="RsgI_M"/>
    <property type="match status" value="1"/>
</dbReference>
<sequence length="356" mass="41066">MRKGIVMEQKKGYMIIMTNDGQFHRAKRIEGAEMGMEVQFESISEPKMRVVWTKMVHNSPYKIAAVALAFLLAILPIWSWYGNNQTYAYVNIDINPSVELEINEKMQVLGIDPKNDEASEIVSMMTKWKKKDASEVAFELIRLSQEKGYVNSEKQVLIGISYKDTIKSDQVSQQMEAYLVDQSADWSVTTFLVPDQIRQKANEKNQSVNQFMADRIKEKNEIKAESEPVPVTIKEKDKEIIQSFYKEKDSSTQVKGIQINRSLLEKQRVMTYKDKIQKSAEQKHSSKKKSNHTQEHKPSKQEIHSNEKNSSVIVEEVPTPAENKPTTQQKLDKQIKKEQKQIKKGITDHKNIENSN</sequence>
<dbReference type="InterPro" id="IPR055431">
    <property type="entry name" value="RsgI_M"/>
</dbReference>
<feature type="compositionally biased region" description="Basic and acidic residues" evidence="6">
    <location>
        <begin position="330"/>
        <end position="356"/>
    </location>
</feature>
<dbReference type="AlphaFoldDB" id="A0A931MTC8"/>
<keyword evidence="2" id="KW-1003">Cell membrane</keyword>
<reference evidence="9 10" key="1">
    <citation type="journal article" date="2005" name="Int. J. Syst. Evol. Microbiol.">
        <title>Halobacillus yeomjeoni sp. nov., isolated from a marine solar saltern in Korea.</title>
        <authorList>
            <person name="Yoon J.H."/>
            <person name="Kang S.J."/>
            <person name="Lee C.H."/>
            <person name="Oh H.W."/>
            <person name="Oh T.K."/>
        </authorList>
    </citation>
    <scope>NUCLEOTIDE SEQUENCE [LARGE SCALE GENOMIC DNA]</scope>
    <source>
        <strain evidence="9 10">KCTC 3957</strain>
    </source>
</reference>
<feature type="domain" description="RsgI N-terminal anti-sigma" evidence="8">
    <location>
        <begin position="2"/>
        <end position="49"/>
    </location>
</feature>
<evidence type="ECO:0000256" key="1">
    <source>
        <dbReference type="ARBA" id="ARBA00004162"/>
    </source>
</evidence>
<evidence type="ECO:0000259" key="8">
    <source>
        <dbReference type="PROSITE" id="PS51849"/>
    </source>
</evidence>
<evidence type="ECO:0000256" key="3">
    <source>
        <dbReference type="ARBA" id="ARBA00022692"/>
    </source>
</evidence>
<dbReference type="RefSeq" id="WP_197315296.1">
    <property type="nucleotide sequence ID" value="NZ_JADZSC010000001.1"/>
</dbReference>
<evidence type="ECO:0000313" key="9">
    <source>
        <dbReference type="EMBL" id="MBH0228642.1"/>
    </source>
</evidence>
<evidence type="ECO:0000256" key="7">
    <source>
        <dbReference type="SAM" id="Phobius"/>
    </source>
</evidence>
<keyword evidence="10" id="KW-1185">Reference proteome</keyword>
<feature type="compositionally biased region" description="Basic and acidic residues" evidence="6">
    <location>
        <begin position="275"/>
        <end position="284"/>
    </location>
</feature>
<dbReference type="Pfam" id="PF12791">
    <property type="entry name" value="RsgI_N"/>
    <property type="match status" value="1"/>
</dbReference>
<dbReference type="GO" id="GO:0005886">
    <property type="term" value="C:plasma membrane"/>
    <property type="evidence" value="ECO:0007669"/>
    <property type="project" value="UniProtKB-SubCell"/>
</dbReference>
<evidence type="ECO:0000256" key="6">
    <source>
        <dbReference type="SAM" id="MobiDB-lite"/>
    </source>
</evidence>
<evidence type="ECO:0000256" key="2">
    <source>
        <dbReference type="ARBA" id="ARBA00022475"/>
    </source>
</evidence>
<evidence type="ECO:0000256" key="4">
    <source>
        <dbReference type="ARBA" id="ARBA00022989"/>
    </source>
</evidence>
<comment type="caution">
    <text evidence="9">The sequence shown here is derived from an EMBL/GenBank/DDBJ whole genome shotgun (WGS) entry which is preliminary data.</text>
</comment>